<gene>
    <name evidence="9" type="ORF">BN12_3340002</name>
</gene>
<dbReference type="Gene3D" id="1.10.3730.20">
    <property type="match status" value="1"/>
</dbReference>
<dbReference type="GO" id="GO:0005886">
    <property type="term" value="C:plasma membrane"/>
    <property type="evidence" value="ECO:0007669"/>
    <property type="project" value="UniProtKB-SubCell"/>
</dbReference>
<reference evidence="9 10" key="1">
    <citation type="journal article" date="2013" name="ISME J.">
        <title>A metabolic model for members of the genus Tetrasphaera involved in enhanced biological phosphorus removal.</title>
        <authorList>
            <person name="Kristiansen R."/>
            <person name="Nguyen H.T.T."/>
            <person name="Saunders A.M."/>
            <person name="Nielsen J.L."/>
            <person name="Wimmer R."/>
            <person name="Le V.Q."/>
            <person name="McIlroy S.J."/>
            <person name="Petrovski S."/>
            <person name="Seviour R.J."/>
            <person name="Calteau A."/>
            <person name="Nielsen K.L."/>
            <person name="Nielsen P.H."/>
        </authorList>
    </citation>
    <scope>NUCLEOTIDE SEQUENCE [LARGE SCALE GENOMIC DNA]</scope>
    <source>
        <strain evidence="9 10">T1-X7</strain>
    </source>
</reference>
<dbReference type="InterPro" id="IPR000620">
    <property type="entry name" value="EamA_dom"/>
</dbReference>
<feature type="transmembrane region" description="Helical" evidence="7">
    <location>
        <begin position="178"/>
        <end position="203"/>
    </location>
</feature>
<feature type="transmembrane region" description="Helical" evidence="7">
    <location>
        <begin position="239"/>
        <end position="257"/>
    </location>
</feature>
<dbReference type="Proteomes" id="UP000035721">
    <property type="component" value="Unassembled WGS sequence"/>
</dbReference>
<evidence type="ECO:0000313" key="9">
    <source>
        <dbReference type="EMBL" id="CCH78741.1"/>
    </source>
</evidence>
<dbReference type="Pfam" id="PF00892">
    <property type="entry name" value="EamA"/>
    <property type="match status" value="2"/>
</dbReference>
<feature type="transmembrane region" description="Helical" evidence="7">
    <location>
        <begin position="263"/>
        <end position="281"/>
    </location>
</feature>
<keyword evidence="10" id="KW-1185">Reference proteome</keyword>
<feature type="transmembrane region" description="Helical" evidence="7">
    <location>
        <begin position="209"/>
        <end position="227"/>
    </location>
</feature>
<name>A0A077LYN9_9MICO</name>
<keyword evidence="5 7" id="KW-1133">Transmembrane helix</keyword>
<feature type="domain" description="EamA" evidence="8">
    <location>
        <begin position="149"/>
        <end position="281"/>
    </location>
</feature>
<comment type="caution">
    <text evidence="9">The sequence shown here is derived from an EMBL/GenBank/DDBJ whole genome shotgun (WGS) entry which is preliminary data.</text>
</comment>
<protein>
    <recommendedName>
        <fullName evidence="8">EamA domain-containing protein</fullName>
    </recommendedName>
</protein>
<evidence type="ECO:0000256" key="7">
    <source>
        <dbReference type="SAM" id="Phobius"/>
    </source>
</evidence>
<feature type="transmembrane region" description="Helical" evidence="7">
    <location>
        <begin position="39"/>
        <end position="57"/>
    </location>
</feature>
<evidence type="ECO:0000256" key="6">
    <source>
        <dbReference type="ARBA" id="ARBA00023136"/>
    </source>
</evidence>
<comment type="similarity">
    <text evidence="2">Belongs to the EamA transporter family.</text>
</comment>
<evidence type="ECO:0000256" key="5">
    <source>
        <dbReference type="ARBA" id="ARBA00022989"/>
    </source>
</evidence>
<dbReference type="SUPFAM" id="SSF103481">
    <property type="entry name" value="Multidrug resistance efflux transporter EmrE"/>
    <property type="match status" value="2"/>
</dbReference>
<dbReference type="InterPro" id="IPR037185">
    <property type="entry name" value="EmrE-like"/>
</dbReference>
<evidence type="ECO:0000256" key="2">
    <source>
        <dbReference type="ARBA" id="ARBA00007362"/>
    </source>
</evidence>
<feature type="transmembrane region" description="Helical" evidence="7">
    <location>
        <begin position="153"/>
        <end position="171"/>
    </location>
</feature>
<feature type="transmembrane region" description="Helical" evidence="7">
    <location>
        <begin position="95"/>
        <end position="117"/>
    </location>
</feature>
<dbReference type="EMBL" id="CAJB01000262">
    <property type="protein sequence ID" value="CCH78741.1"/>
    <property type="molecule type" value="Genomic_DNA"/>
</dbReference>
<keyword evidence="6 7" id="KW-0472">Membrane</keyword>
<evidence type="ECO:0000256" key="1">
    <source>
        <dbReference type="ARBA" id="ARBA00004651"/>
    </source>
</evidence>
<dbReference type="RefSeq" id="WP_048555576.1">
    <property type="nucleotide sequence ID" value="NZ_HF570958.1"/>
</dbReference>
<feature type="transmembrane region" description="Helical" evidence="7">
    <location>
        <begin position="69"/>
        <end position="89"/>
    </location>
</feature>
<dbReference type="OrthoDB" id="3182968at2"/>
<dbReference type="PANTHER" id="PTHR42920">
    <property type="entry name" value="OS03G0707200 PROTEIN-RELATED"/>
    <property type="match status" value="1"/>
</dbReference>
<feature type="transmembrane region" description="Helical" evidence="7">
    <location>
        <begin position="124"/>
        <end position="141"/>
    </location>
</feature>
<evidence type="ECO:0000259" key="8">
    <source>
        <dbReference type="Pfam" id="PF00892"/>
    </source>
</evidence>
<comment type="subcellular location">
    <subcellularLocation>
        <location evidence="1">Cell membrane</location>
        <topology evidence="1">Multi-pass membrane protein</topology>
    </subcellularLocation>
</comment>
<evidence type="ECO:0000313" key="10">
    <source>
        <dbReference type="Proteomes" id="UP000035721"/>
    </source>
</evidence>
<feature type="domain" description="EamA" evidence="8">
    <location>
        <begin position="13"/>
        <end position="140"/>
    </location>
</feature>
<sequence length="306" mass="31716">MSSAARGSRLATVLLVLVTAVWGSTFFLIRDLVQTVPAIDFLAVRFTIAALVMGAVFHRQVRSLTRRELRIGVVLGGLYGLAQILQTIGLRTTDASVSGFITGIYVVLTPILAALLLRDRVGRSAWLAVVLATLGLALLSLKGGLTLESGEVVTLLAAVVYALHIVGLGRWSTADAAVGLATVQAATIAVVCLAGAAPGGVILPHDGGQWAATLYMAVVAGAGALWAQTWAQAHLTATRAAIVMTLEPVFAAFFAVLFGGESLTVRMLLGGGLVVAAMYLVELGGQHPPDASAQDEPPAEALHHEV</sequence>
<evidence type="ECO:0000256" key="3">
    <source>
        <dbReference type="ARBA" id="ARBA00022475"/>
    </source>
</evidence>
<dbReference type="AlphaFoldDB" id="A0A077LYN9"/>
<evidence type="ECO:0000256" key="4">
    <source>
        <dbReference type="ARBA" id="ARBA00022692"/>
    </source>
</evidence>
<dbReference type="PANTHER" id="PTHR42920:SF5">
    <property type="entry name" value="EAMA DOMAIN-CONTAINING PROTEIN"/>
    <property type="match status" value="1"/>
</dbReference>
<keyword evidence="3" id="KW-1003">Cell membrane</keyword>
<organism evidence="9 10">
    <name type="scientific">Nostocoides japonicum T1-X7</name>
    <dbReference type="NCBI Taxonomy" id="1194083"/>
    <lineage>
        <taxon>Bacteria</taxon>
        <taxon>Bacillati</taxon>
        <taxon>Actinomycetota</taxon>
        <taxon>Actinomycetes</taxon>
        <taxon>Micrococcales</taxon>
        <taxon>Intrasporangiaceae</taxon>
        <taxon>Nostocoides</taxon>
    </lineage>
</organism>
<dbReference type="InterPro" id="IPR051258">
    <property type="entry name" value="Diverse_Substrate_Transporter"/>
</dbReference>
<proteinExistence type="inferred from homology"/>
<accession>A0A077LYN9</accession>
<keyword evidence="4 7" id="KW-0812">Transmembrane</keyword>